<keyword evidence="7 14" id="KW-0547">Nucleotide-binding</keyword>
<comment type="caution">
    <text evidence="18">The sequence shown here is derived from an EMBL/GenBank/DDBJ whole genome shotgun (WGS) entry which is preliminary data.</text>
</comment>
<dbReference type="EC" id="6.3.2.8" evidence="3 14"/>
<feature type="binding site" evidence="14">
    <location>
        <begin position="120"/>
        <end position="126"/>
    </location>
    <ligand>
        <name>ATP</name>
        <dbReference type="ChEBI" id="CHEBI:30616"/>
    </ligand>
</feature>
<evidence type="ECO:0000256" key="6">
    <source>
        <dbReference type="ARBA" id="ARBA00022618"/>
    </source>
</evidence>
<dbReference type="InterPro" id="IPR050061">
    <property type="entry name" value="MurCDEF_pg_biosynth"/>
</dbReference>
<evidence type="ECO:0000259" key="17">
    <source>
        <dbReference type="Pfam" id="PF08245"/>
    </source>
</evidence>
<reference evidence="18" key="1">
    <citation type="submission" date="2020-08" db="EMBL/GenBank/DDBJ databases">
        <title>Genome public.</title>
        <authorList>
            <person name="Liu C."/>
            <person name="Sun Q."/>
        </authorList>
    </citation>
    <scope>NUCLEOTIDE SEQUENCE</scope>
    <source>
        <strain evidence="18">BX7</strain>
    </source>
</reference>
<dbReference type="HAMAP" id="MF_00046">
    <property type="entry name" value="MurC"/>
    <property type="match status" value="1"/>
</dbReference>
<dbReference type="GO" id="GO:0005737">
    <property type="term" value="C:cytoplasm"/>
    <property type="evidence" value="ECO:0007669"/>
    <property type="project" value="UniProtKB-SubCell"/>
</dbReference>
<dbReference type="GO" id="GO:0071555">
    <property type="term" value="P:cell wall organization"/>
    <property type="evidence" value="ECO:0007669"/>
    <property type="project" value="UniProtKB-KW"/>
</dbReference>
<evidence type="ECO:0000256" key="5">
    <source>
        <dbReference type="ARBA" id="ARBA00022598"/>
    </source>
</evidence>
<keyword evidence="19" id="KW-1185">Reference proteome</keyword>
<accession>A0A926DBZ1</accession>
<dbReference type="Gene3D" id="3.40.50.720">
    <property type="entry name" value="NAD(P)-binding Rossmann-like Domain"/>
    <property type="match status" value="1"/>
</dbReference>
<dbReference type="Pfam" id="PF08245">
    <property type="entry name" value="Mur_ligase_M"/>
    <property type="match status" value="1"/>
</dbReference>
<dbReference type="GO" id="GO:0005524">
    <property type="term" value="F:ATP binding"/>
    <property type="evidence" value="ECO:0007669"/>
    <property type="project" value="UniProtKB-UniRule"/>
</dbReference>
<comment type="similarity">
    <text evidence="14">Belongs to the MurCDEF family.</text>
</comment>
<evidence type="ECO:0000256" key="14">
    <source>
        <dbReference type="HAMAP-Rule" id="MF_00046"/>
    </source>
</evidence>
<dbReference type="AlphaFoldDB" id="A0A926DBZ1"/>
<dbReference type="EMBL" id="JACRSP010000001">
    <property type="protein sequence ID" value="MBC8535748.1"/>
    <property type="molecule type" value="Genomic_DNA"/>
</dbReference>
<evidence type="ECO:0000259" key="16">
    <source>
        <dbReference type="Pfam" id="PF02875"/>
    </source>
</evidence>
<dbReference type="Pfam" id="PF01225">
    <property type="entry name" value="Mur_ligase"/>
    <property type="match status" value="1"/>
</dbReference>
<sequence>MSNHTDCDFTKIHSIHFAGIGGVSMSALAEIMLHRGYTVTGSDINDSETVAHLRERGAKVAIGHRAENVAGADLFVYTAAIKKENPEYVYAEEHGIPIMERAVFLGAIMRDYACPIGVAGTHGKTTTTSMLSQILLGAGLDPTVLVGGTLPLIGGNYHIGSHELMVFEACEYVDSFLNFCPKVAIVLNVEADHLDYFKDLEAIKTSFAKFESLCGPDGTVIVNADDPNALETTKGYCGRVITFSTTDPSCDYYAHYDGLKRGFPEFHVTEHGEPLGEVILSVPGRHNVLNALASIAAARLLKLDFSVIRQQLEKFTGANRRFQLIGKRNEIVVVDDYAHHPSEIRATLLAAKNLHFNRIICVFQPHTYSRTRALFDDFAAALRIPDVTFLCDIYAAREKNTYNISSQDLARDIPGAVYCGDFETAAANLRRIACPGDLILTMGAGDVYRVGHLFLD</sequence>
<dbReference type="Pfam" id="PF02875">
    <property type="entry name" value="Mur_ligase_C"/>
    <property type="match status" value="1"/>
</dbReference>
<comment type="subcellular location">
    <subcellularLocation>
        <location evidence="1 14">Cytoplasm</location>
    </subcellularLocation>
</comment>
<dbReference type="PANTHER" id="PTHR43445">
    <property type="entry name" value="UDP-N-ACETYLMURAMATE--L-ALANINE LIGASE-RELATED"/>
    <property type="match status" value="1"/>
</dbReference>
<protein>
    <recommendedName>
        <fullName evidence="3 14">UDP-N-acetylmuramate--L-alanine ligase</fullName>
        <ecNumber evidence="3 14">6.3.2.8</ecNumber>
    </recommendedName>
    <alternativeName>
        <fullName evidence="14">UDP-N-acetylmuramoyl-L-alanine synthetase</fullName>
    </alternativeName>
</protein>
<dbReference type="InterPro" id="IPR036615">
    <property type="entry name" value="Mur_ligase_C_dom_sf"/>
</dbReference>
<proteinExistence type="inferred from homology"/>
<evidence type="ECO:0000256" key="9">
    <source>
        <dbReference type="ARBA" id="ARBA00022960"/>
    </source>
</evidence>
<dbReference type="SUPFAM" id="SSF53623">
    <property type="entry name" value="MurD-like peptide ligases, catalytic domain"/>
    <property type="match status" value="1"/>
</dbReference>
<keyword evidence="10 14" id="KW-0573">Peptidoglycan synthesis</keyword>
<dbReference type="Proteomes" id="UP000620366">
    <property type="component" value="Unassembled WGS sequence"/>
</dbReference>
<evidence type="ECO:0000256" key="8">
    <source>
        <dbReference type="ARBA" id="ARBA00022840"/>
    </source>
</evidence>
<keyword evidence="12 14" id="KW-0961">Cell wall biogenesis/degradation</keyword>
<keyword evidence="9 14" id="KW-0133">Cell shape</keyword>
<gene>
    <name evidence="14 18" type="primary">murC</name>
    <name evidence="18" type="ORF">H8695_03460</name>
</gene>
<organism evidence="18 19">
    <name type="scientific">Feifania hominis</name>
    <dbReference type="NCBI Taxonomy" id="2763660"/>
    <lineage>
        <taxon>Bacteria</taxon>
        <taxon>Bacillati</taxon>
        <taxon>Bacillota</taxon>
        <taxon>Clostridia</taxon>
        <taxon>Eubacteriales</taxon>
        <taxon>Feifaniaceae</taxon>
        <taxon>Feifania</taxon>
    </lineage>
</organism>
<comment type="function">
    <text evidence="14">Cell wall formation.</text>
</comment>
<evidence type="ECO:0000256" key="3">
    <source>
        <dbReference type="ARBA" id="ARBA00012211"/>
    </source>
</evidence>
<dbReference type="GO" id="GO:0051301">
    <property type="term" value="P:cell division"/>
    <property type="evidence" value="ECO:0007669"/>
    <property type="project" value="UniProtKB-KW"/>
</dbReference>
<keyword evidence="8 14" id="KW-0067">ATP-binding</keyword>
<evidence type="ECO:0000256" key="13">
    <source>
        <dbReference type="ARBA" id="ARBA00047833"/>
    </source>
</evidence>
<dbReference type="GO" id="GO:0008360">
    <property type="term" value="P:regulation of cell shape"/>
    <property type="evidence" value="ECO:0007669"/>
    <property type="project" value="UniProtKB-KW"/>
</dbReference>
<dbReference type="NCBIfam" id="TIGR01082">
    <property type="entry name" value="murC"/>
    <property type="match status" value="1"/>
</dbReference>
<keyword evidence="4 14" id="KW-0963">Cytoplasm</keyword>
<evidence type="ECO:0000256" key="7">
    <source>
        <dbReference type="ARBA" id="ARBA00022741"/>
    </source>
</evidence>
<dbReference type="InterPro" id="IPR004101">
    <property type="entry name" value="Mur_ligase_C"/>
</dbReference>
<dbReference type="Gene3D" id="3.90.190.20">
    <property type="entry name" value="Mur ligase, C-terminal domain"/>
    <property type="match status" value="1"/>
</dbReference>
<comment type="catalytic activity">
    <reaction evidence="13 14">
        <text>UDP-N-acetyl-alpha-D-muramate + L-alanine + ATP = UDP-N-acetyl-alpha-D-muramoyl-L-alanine + ADP + phosphate + H(+)</text>
        <dbReference type="Rhea" id="RHEA:23372"/>
        <dbReference type="ChEBI" id="CHEBI:15378"/>
        <dbReference type="ChEBI" id="CHEBI:30616"/>
        <dbReference type="ChEBI" id="CHEBI:43474"/>
        <dbReference type="ChEBI" id="CHEBI:57972"/>
        <dbReference type="ChEBI" id="CHEBI:70757"/>
        <dbReference type="ChEBI" id="CHEBI:83898"/>
        <dbReference type="ChEBI" id="CHEBI:456216"/>
        <dbReference type="EC" id="6.3.2.8"/>
    </reaction>
</comment>
<evidence type="ECO:0000256" key="1">
    <source>
        <dbReference type="ARBA" id="ARBA00004496"/>
    </source>
</evidence>
<keyword evidence="6 14" id="KW-0132">Cell division</keyword>
<evidence type="ECO:0000256" key="4">
    <source>
        <dbReference type="ARBA" id="ARBA00022490"/>
    </source>
</evidence>
<comment type="pathway">
    <text evidence="2 14">Cell wall biogenesis; peptidoglycan biosynthesis.</text>
</comment>
<dbReference type="GO" id="GO:0009252">
    <property type="term" value="P:peptidoglycan biosynthetic process"/>
    <property type="evidence" value="ECO:0007669"/>
    <property type="project" value="UniProtKB-UniRule"/>
</dbReference>
<keyword evidence="11 14" id="KW-0131">Cell cycle</keyword>
<feature type="domain" description="Mur ligase central" evidence="17">
    <location>
        <begin position="118"/>
        <end position="298"/>
    </location>
</feature>
<feature type="domain" description="Mur ligase C-terminal" evidence="16">
    <location>
        <begin position="320"/>
        <end position="445"/>
    </location>
</feature>
<evidence type="ECO:0000259" key="15">
    <source>
        <dbReference type="Pfam" id="PF01225"/>
    </source>
</evidence>
<dbReference type="SUPFAM" id="SSF53244">
    <property type="entry name" value="MurD-like peptide ligases, peptide-binding domain"/>
    <property type="match status" value="1"/>
</dbReference>
<evidence type="ECO:0000256" key="10">
    <source>
        <dbReference type="ARBA" id="ARBA00022984"/>
    </source>
</evidence>
<dbReference type="InterPro" id="IPR036565">
    <property type="entry name" value="Mur-like_cat_sf"/>
</dbReference>
<dbReference type="GO" id="GO:0008763">
    <property type="term" value="F:UDP-N-acetylmuramate-L-alanine ligase activity"/>
    <property type="evidence" value="ECO:0007669"/>
    <property type="project" value="UniProtKB-UniRule"/>
</dbReference>
<keyword evidence="5 14" id="KW-0436">Ligase</keyword>
<name>A0A926DBZ1_9FIRM</name>
<dbReference type="PANTHER" id="PTHR43445:SF3">
    <property type="entry name" value="UDP-N-ACETYLMURAMATE--L-ALANINE LIGASE"/>
    <property type="match status" value="1"/>
</dbReference>
<evidence type="ECO:0000313" key="18">
    <source>
        <dbReference type="EMBL" id="MBC8535748.1"/>
    </source>
</evidence>
<feature type="domain" description="Mur ligase N-terminal catalytic" evidence="15">
    <location>
        <begin position="15"/>
        <end position="112"/>
    </location>
</feature>
<evidence type="ECO:0000256" key="11">
    <source>
        <dbReference type="ARBA" id="ARBA00023306"/>
    </source>
</evidence>
<dbReference type="InterPro" id="IPR000713">
    <property type="entry name" value="Mur_ligase_N"/>
</dbReference>
<dbReference type="InterPro" id="IPR005758">
    <property type="entry name" value="UDP-N-AcMur_Ala_ligase_MurC"/>
</dbReference>
<dbReference type="SUPFAM" id="SSF51984">
    <property type="entry name" value="MurCD N-terminal domain"/>
    <property type="match status" value="1"/>
</dbReference>
<evidence type="ECO:0000256" key="2">
    <source>
        <dbReference type="ARBA" id="ARBA00004752"/>
    </source>
</evidence>
<dbReference type="RefSeq" id="WP_249299476.1">
    <property type="nucleotide sequence ID" value="NZ_JACRSP010000001.1"/>
</dbReference>
<dbReference type="Gene3D" id="3.40.1190.10">
    <property type="entry name" value="Mur-like, catalytic domain"/>
    <property type="match status" value="1"/>
</dbReference>
<evidence type="ECO:0000313" key="19">
    <source>
        <dbReference type="Proteomes" id="UP000620366"/>
    </source>
</evidence>
<dbReference type="InterPro" id="IPR013221">
    <property type="entry name" value="Mur_ligase_cen"/>
</dbReference>
<evidence type="ECO:0000256" key="12">
    <source>
        <dbReference type="ARBA" id="ARBA00023316"/>
    </source>
</evidence>